<dbReference type="AlphaFoldDB" id="A0A1M6PRD1"/>
<evidence type="ECO:0000313" key="2">
    <source>
        <dbReference type="Proteomes" id="UP000184082"/>
    </source>
</evidence>
<dbReference type="STRING" id="1121266.SAMN02745883_01275"/>
<organism evidence="1 2">
    <name type="scientific">Caminicella sporogenes DSM 14501</name>
    <dbReference type="NCBI Taxonomy" id="1121266"/>
    <lineage>
        <taxon>Bacteria</taxon>
        <taxon>Bacillati</taxon>
        <taxon>Bacillota</taxon>
        <taxon>Clostridia</taxon>
        <taxon>Peptostreptococcales</taxon>
        <taxon>Caminicellaceae</taxon>
        <taxon>Caminicella</taxon>
    </lineage>
</organism>
<dbReference type="RefSeq" id="WP_072966702.1">
    <property type="nucleotide sequence ID" value="NZ_FRAJ01000009.1"/>
</dbReference>
<reference evidence="1 2" key="1">
    <citation type="submission" date="2016-11" db="EMBL/GenBank/DDBJ databases">
        <authorList>
            <person name="Jaros S."/>
            <person name="Januszkiewicz K."/>
            <person name="Wedrychowicz H."/>
        </authorList>
    </citation>
    <scope>NUCLEOTIDE SEQUENCE [LARGE SCALE GENOMIC DNA]</scope>
    <source>
        <strain evidence="1 2">DSM 14501</strain>
    </source>
</reference>
<sequence>MSAYRYMGKRLFFLIVVMLISNLIIQPLNVYALDDQLEGDSKEPEWTKKAEIVYRENTVEGKVYSDEEEKIIFTFENILSPGPSTPIVLYSDSELMLSTTYQEVYGDDFKNISFANENIGSIGISKIVFDYYYEDDIKKTKIYIYPKEALRYGENYSLNIDGSTFQTKSGESPKDIKVELFISDTAEYKIKQTYPENNASWCDEKRLKHDKTDDFVSDYFFIKITLYDENGNLELSNIASVKNIQVKPEGTDSNFLDSSFISKIESVQDAVYKQEKIDNFLFVKNTADKTATLYIPVKQLLSGTKYIVSIPSGVFYFPGDKYGNLSITWSFMTSTEPVVADVVTATVSEDYDEDEPIYIQGDFFYEDGIEDNKSVYIGEERAERVNVIEKTVLENGVEVVKKYLEVYLPDGSDRLRPGIYNIEVKNDFNHTTKILAVLSVVESGEYVPNEDYKIKKEEREGEVRASIDVSEDTLMLSSSYADDNYLKLDLDELMGEEVFLRKIKYTADKGDVLDILETKSTWADISLYKVRLDDNKTRDDIIIELGRINPTLEKSLKYKLFGKVIKSDFIKVSGENYKIDSVFLRIPFKNSSGKHLKVLRYDEATRNFYEEEFSVDLVEKRVNVKSISKGIFVVVEG</sequence>
<proteinExistence type="predicted"/>
<accession>A0A1M6PRD1</accession>
<name>A0A1M6PRD1_9FIRM</name>
<evidence type="ECO:0000313" key="1">
    <source>
        <dbReference type="EMBL" id="SHK10495.1"/>
    </source>
</evidence>
<evidence type="ECO:0008006" key="3">
    <source>
        <dbReference type="Google" id="ProtNLM"/>
    </source>
</evidence>
<dbReference type="Proteomes" id="UP000184082">
    <property type="component" value="Unassembled WGS sequence"/>
</dbReference>
<protein>
    <recommendedName>
        <fullName evidence="3">Ig-like domain-containing protein</fullName>
    </recommendedName>
</protein>
<keyword evidence="2" id="KW-1185">Reference proteome</keyword>
<dbReference type="EMBL" id="FRAJ01000009">
    <property type="protein sequence ID" value="SHK10495.1"/>
    <property type="molecule type" value="Genomic_DNA"/>
</dbReference>
<gene>
    <name evidence="1" type="ORF">SAMN02745883_01275</name>
</gene>